<protein>
    <submittedName>
        <fullName evidence="1">Uncharacterized protein</fullName>
    </submittedName>
</protein>
<dbReference type="AlphaFoldDB" id="A0A2T7PW81"/>
<name>A0A2T7PW81_POMCA</name>
<evidence type="ECO:0000313" key="2">
    <source>
        <dbReference type="Proteomes" id="UP000245119"/>
    </source>
</evidence>
<evidence type="ECO:0000313" key="1">
    <source>
        <dbReference type="EMBL" id="PVD37686.1"/>
    </source>
</evidence>
<gene>
    <name evidence="1" type="ORF">C0Q70_00286</name>
</gene>
<comment type="caution">
    <text evidence="1">The sequence shown here is derived from an EMBL/GenBank/DDBJ whole genome shotgun (WGS) entry which is preliminary data.</text>
</comment>
<organism evidence="1 2">
    <name type="scientific">Pomacea canaliculata</name>
    <name type="common">Golden apple snail</name>
    <dbReference type="NCBI Taxonomy" id="400727"/>
    <lineage>
        <taxon>Eukaryota</taxon>
        <taxon>Metazoa</taxon>
        <taxon>Spiralia</taxon>
        <taxon>Lophotrochozoa</taxon>
        <taxon>Mollusca</taxon>
        <taxon>Gastropoda</taxon>
        <taxon>Caenogastropoda</taxon>
        <taxon>Architaenioglossa</taxon>
        <taxon>Ampullarioidea</taxon>
        <taxon>Ampullariidae</taxon>
        <taxon>Pomacea</taxon>
    </lineage>
</organism>
<dbReference type="EMBL" id="PZQS01000001">
    <property type="protein sequence ID" value="PVD37686.1"/>
    <property type="molecule type" value="Genomic_DNA"/>
</dbReference>
<accession>A0A2T7PW81</accession>
<keyword evidence="2" id="KW-1185">Reference proteome</keyword>
<proteinExistence type="predicted"/>
<sequence length="118" mass="13310">MHEISDLGKGTEELLKKISSFTAEKTHLEDKFKQHLEAGMIGDNAISSKMLPRSSLLIIKVDDCPLLPWMTSFEPPSVHTVPLPLYPLETCQTCHPACYPQASQRRYHHSRVPPARFG</sequence>
<reference evidence="1 2" key="1">
    <citation type="submission" date="2018-04" db="EMBL/GenBank/DDBJ databases">
        <title>The genome of golden apple snail Pomacea canaliculata provides insight into stress tolerance and invasive adaptation.</title>
        <authorList>
            <person name="Liu C."/>
            <person name="Liu B."/>
            <person name="Ren Y."/>
            <person name="Zhang Y."/>
            <person name="Wang H."/>
            <person name="Li S."/>
            <person name="Jiang F."/>
            <person name="Yin L."/>
            <person name="Zhang G."/>
            <person name="Qian W."/>
            <person name="Fan W."/>
        </authorList>
    </citation>
    <scope>NUCLEOTIDE SEQUENCE [LARGE SCALE GENOMIC DNA]</scope>
    <source>
        <strain evidence="1">SZHN2017</strain>
        <tissue evidence="1">Muscle</tissue>
    </source>
</reference>
<dbReference type="OrthoDB" id="6095332at2759"/>
<dbReference type="Proteomes" id="UP000245119">
    <property type="component" value="Linkage Group LG1"/>
</dbReference>